<dbReference type="InterPro" id="IPR011042">
    <property type="entry name" value="6-blade_b-propeller_TolB-like"/>
</dbReference>
<dbReference type="Gene3D" id="2.120.10.30">
    <property type="entry name" value="TolB, C-terminal domain"/>
    <property type="match status" value="1"/>
</dbReference>
<proteinExistence type="predicted"/>
<name>A0A7Z0QDH2_9BRAD</name>
<dbReference type="InterPro" id="IPR029058">
    <property type="entry name" value="AB_hydrolase_fold"/>
</dbReference>
<accession>A0A7Z0QDH2</accession>
<dbReference type="PANTHER" id="PTHR42776:SF27">
    <property type="entry name" value="DIPEPTIDYL PEPTIDASE FAMILY MEMBER 6"/>
    <property type="match status" value="1"/>
</dbReference>
<dbReference type="InterPro" id="IPR011044">
    <property type="entry name" value="Quino_amine_DH_bsu"/>
</dbReference>
<dbReference type="Pfam" id="PF07676">
    <property type="entry name" value="PD40"/>
    <property type="match status" value="1"/>
</dbReference>
<dbReference type="Pfam" id="PF00326">
    <property type="entry name" value="Peptidase_S9"/>
    <property type="match status" value="1"/>
</dbReference>
<dbReference type="RefSeq" id="WP_166350663.1">
    <property type="nucleotide sequence ID" value="NZ_CP088280.1"/>
</dbReference>
<sequence>MSARPLIPRRKLFGNPTYVGAKLSPDGQWLSWLAPVDDVLNVWVSPVDSIAAGRPVTRTTGRPINWQSWSPDGRYIMFLNDENGDENLRLFVVDPRSSELRDLTPFANVRAMPTHWSHMVPDKIAVSLNDRDPRWHDVYVLDLATGERSLVWENRQEFHYVGLDWQLKPRYAHSNAPDGGTRLWRIDDGEVTHWRDTSYEAYISTRPWNFDAEGNYLHMTSSVTHDKSALLSINWSTGDERVLFASDRADVTGAIFNTRTLEPEAVCIDPGRQEWTALTPAIAAELDLIKAQLRDHAFYVESQSDDGRRWIVASHAPDQPITYHLLDRDKQTITELFSARPELKPYRLASMQEVQGKSRDGLPLVSYLTLPADIDGDRPPRPLPMVLIVHGGPWGRDIYGYRRDHQWLADRGYAVLSVNYRGSTGFGKAFVAASEKEHARKMHDDLIDTVDWAIAEGIAQKDKVAIFGLSYGGLASFVGATFTPDVFCCSVPVVGISNLQTLLESMPPYWAGFAEFMYRSYGDPRTEEGRKLLAERSPINKVDNIKKPMLIFHGANDVRCKIAESDTIAAAMQAKGIPVTYIVYPDEGHGFQRPPNQLSHLAIAEAFFARHLGGTCEPVGDDFRGSSHEVRAGADILSDLGVA</sequence>
<reference evidence="5 6" key="1">
    <citation type="journal article" date="2017" name="Syst. Appl. Microbiol.">
        <title>Soybeans inoculated with root zone soils of Canadian native legumes harbour diverse and novel Bradyrhizobium spp. that possess agricultural potential.</title>
        <authorList>
            <person name="Bromfield E.S.P."/>
            <person name="Cloutier S."/>
            <person name="Tambong J.T."/>
            <person name="Tran Thi T.V."/>
        </authorList>
    </citation>
    <scope>NUCLEOTIDE SEQUENCE [LARGE SCALE GENOMIC DNA]</scope>
    <source>
        <strain evidence="5 6">323S2</strain>
    </source>
</reference>
<reference evidence="5 6" key="3">
    <citation type="journal article" date="2022" name="Int. J. Syst. Evol. Microbiol.">
        <title>Strains of Bradyrhizobium barranii sp. nov. associated with legumes native to Canada are symbionts of soybeans and belong to different subspecies (subsp. barranii subsp. nov. and subsp. apii subsp. nov.) and symbiovars (sv. glycinearum and sv. septentrionale).</title>
        <authorList>
            <person name="Bromfield E.S.P."/>
            <person name="Cloutier S."/>
            <person name="Wasai-Hara S."/>
            <person name="Minamisawa K."/>
        </authorList>
    </citation>
    <scope>NUCLEOTIDE SEQUENCE [LARGE SCALE GENOMIC DNA]</scope>
    <source>
        <strain evidence="5 6">323S2</strain>
    </source>
</reference>
<dbReference type="EMBL" id="CP088280">
    <property type="protein sequence ID" value="UGX91548.1"/>
    <property type="molecule type" value="Genomic_DNA"/>
</dbReference>
<dbReference type="EMBL" id="JACBFH010000001">
    <property type="protein sequence ID" value="NYY92484.1"/>
    <property type="molecule type" value="Genomic_DNA"/>
</dbReference>
<gene>
    <name evidence="5" type="ORF">G6321_00038220</name>
    <name evidence="4" type="ORF">G6321_30105</name>
</gene>
<reference evidence="4" key="2">
    <citation type="submission" date="2020-06" db="EMBL/GenBank/DDBJ databases">
        <title>Whole Genome Sequence of Bradyrhizobium sp. Strain 323S2.</title>
        <authorList>
            <person name="Bromfield E.S.P."/>
        </authorList>
    </citation>
    <scope>NUCLEOTIDE SEQUENCE [LARGE SCALE GENOMIC DNA]</scope>
    <source>
        <strain evidence="4">323S2</strain>
    </source>
</reference>
<dbReference type="AlphaFoldDB" id="A0A7Z0QDH2"/>
<evidence type="ECO:0000313" key="6">
    <source>
        <dbReference type="Proteomes" id="UP000564836"/>
    </source>
</evidence>
<dbReference type="InterPro" id="IPR011659">
    <property type="entry name" value="WD40"/>
</dbReference>
<dbReference type="PANTHER" id="PTHR42776">
    <property type="entry name" value="SERINE PEPTIDASE S9 FAMILY MEMBER"/>
    <property type="match status" value="1"/>
</dbReference>
<evidence type="ECO:0000256" key="2">
    <source>
        <dbReference type="ARBA" id="ARBA00022825"/>
    </source>
</evidence>
<dbReference type="GO" id="GO:0004252">
    <property type="term" value="F:serine-type endopeptidase activity"/>
    <property type="evidence" value="ECO:0007669"/>
    <property type="project" value="TreeGrafter"/>
</dbReference>
<organism evidence="4">
    <name type="scientific">Bradyrhizobium barranii subsp. barranii</name>
    <dbReference type="NCBI Taxonomy" id="2823807"/>
    <lineage>
        <taxon>Bacteria</taxon>
        <taxon>Pseudomonadati</taxon>
        <taxon>Pseudomonadota</taxon>
        <taxon>Alphaproteobacteria</taxon>
        <taxon>Hyphomicrobiales</taxon>
        <taxon>Nitrobacteraceae</taxon>
        <taxon>Bradyrhizobium</taxon>
        <taxon>Bradyrhizobium barranii</taxon>
    </lineage>
</organism>
<evidence type="ECO:0000313" key="5">
    <source>
        <dbReference type="EMBL" id="UGX91548.1"/>
    </source>
</evidence>
<dbReference type="InterPro" id="IPR001375">
    <property type="entry name" value="Peptidase_S9_cat"/>
</dbReference>
<keyword evidence="1" id="KW-0378">Hydrolase</keyword>
<keyword evidence="2" id="KW-0645">Protease</keyword>
<evidence type="ECO:0000313" key="4">
    <source>
        <dbReference type="EMBL" id="NYY92484.1"/>
    </source>
</evidence>
<keyword evidence="2" id="KW-0720">Serine protease</keyword>
<protein>
    <submittedName>
        <fullName evidence="4">S9 family peptidase</fullName>
    </submittedName>
</protein>
<dbReference type="SUPFAM" id="SSF50969">
    <property type="entry name" value="YVTN repeat-like/Quinoprotein amine dehydrogenase"/>
    <property type="match status" value="1"/>
</dbReference>
<dbReference type="Proteomes" id="UP000564836">
    <property type="component" value="Chromosome"/>
</dbReference>
<evidence type="ECO:0000259" key="3">
    <source>
        <dbReference type="Pfam" id="PF00326"/>
    </source>
</evidence>
<dbReference type="Gene3D" id="3.40.50.1820">
    <property type="entry name" value="alpha/beta hydrolase"/>
    <property type="match status" value="1"/>
</dbReference>
<dbReference type="SUPFAM" id="SSF53474">
    <property type="entry name" value="alpha/beta-Hydrolases"/>
    <property type="match status" value="1"/>
</dbReference>
<dbReference type="GO" id="GO:0006508">
    <property type="term" value="P:proteolysis"/>
    <property type="evidence" value="ECO:0007669"/>
    <property type="project" value="InterPro"/>
</dbReference>
<evidence type="ECO:0000256" key="1">
    <source>
        <dbReference type="ARBA" id="ARBA00022801"/>
    </source>
</evidence>
<feature type="domain" description="Peptidase S9 prolyl oligopeptidase catalytic" evidence="3">
    <location>
        <begin position="402"/>
        <end position="614"/>
    </location>
</feature>